<sequence>MSRPTSKFGGALAKLRQESASNPETGEPENLKAGKQERPVVPAAAPAPEPAAREKYSTSLPSNLVKAMKLHAVKAGVKDYAVVEAALREYLERHGD</sequence>
<dbReference type="AlphaFoldDB" id="H8H415"/>
<dbReference type="HOGENOM" id="CLU_2355093_0_0_0"/>
<gene>
    <name evidence="2" type="ordered locus">DGo_PF0039</name>
</gene>
<dbReference type="InterPro" id="IPR013321">
    <property type="entry name" value="Arc_rbn_hlx_hlx"/>
</dbReference>
<protein>
    <submittedName>
        <fullName evidence="2">Uncharacterized protein</fullName>
    </submittedName>
</protein>
<accession>H8H415</accession>
<name>H8H415_DEIGI</name>
<feature type="region of interest" description="Disordered" evidence="1">
    <location>
        <begin position="1"/>
        <end position="56"/>
    </location>
</feature>
<evidence type="ECO:0000256" key="1">
    <source>
        <dbReference type="SAM" id="MobiDB-lite"/>
    </source>
</evidence>
<evidence type="ECO:0000313" key="3">
    <source>
        <dbReference type="Proteomes" id="UP000007575"/>
    </source>
</evidence>
<dbReference type="EMBL" id="CP002197">
    <property type="protein sequence ID" value="AFD28262.1"/>
    <property type="molecule type" value="Genomic_DNA"/>
</dbReference>
<keyword evidence="2" id="KW-0614">Plasmid</keyword>
<evidence type="ECO:0000313" key="2">
    <source>
        <dbReference type="EMBL" id="AFD28262.1"/>
    </source>
</evidence>
<keyword evidence="3" id="KW-1185">Reference proteome</keyword>
<reference evidence="2 3" key="1">
    <citation type="journal article" date="2012" name="PLoS ONE">
        <title>Genome sequence and transcriptome analysis of the radioresistant bacterium Deinococcus gobiensis: insights into the extreme environmental adaptations.</title>
        <authorList>
            <person name="Yuan M."/>
            <person name="Chen M."/>
            <person name="Zhang W."/>
            <person name="Lu W."/>
            <person name="Wang J."/>
            <person name="Yang M."/>
            <person name="Zhao P."/>
            <person name="Tang R."/>
            <person name="Li X."/>
            <person name="Hao Y."/>
            <person name="Zhou Z."/>
            <person name="Zhan Y."/>
            <person name="Yu H."/>
            <person name="Teng C."/>
            <person name="Yan Y."/>
            <person name="Ping S."/>
            <person name="Wang Y."/>
            <person name="Lin M."/>
        </authorList>
    </citation>
    <scope>NUCLEOTIDE SEQUENCE [LARGE SCALE GENOMIC DNA]</scope>
    <source>
        <strain evidence="3">DSM 21396 / JCM 16679 / CGMCC 1.7299 / I-0</strain>
        <plasmid evidence="2">P6</plasmid>
    </source>
</reference>
<dbReference type="KEGG" id="dgo:DGo_PF0039"/>
<dbReference type="PATRIC" id="fig|745776.4.peg.4117"/>
<geneLocation type="plasmid" evidence="2 3">
    <name>P6</name>
</geneLocation>
<proteinExistence type="predicted"/>
<dbReference type="OrthoDB" id="73799at2"/>
<dbReference type="Gene3D" id="1.10.1220.10">
    <property type="entry name" value="Met repressor-like"/>
    <property type="match status" value="1"/>
</dbReference>
<organism evidence="2 3">
    <name type="scientific">Deinococcus gobiensis (strain DSM 21396 / JCM 16679 / CGMCC 1.7299 / I-0)</name>
    <dbReference type="NCBI Taxonomy" id="745776"/>
    <lineage>
        <taxon>Bacteria</taxon>
        <taxon>Thermotogati</taxon>
        <taxon>Deinococcota</taxon>
        <taxon>Deinococci</taxon>
        <taxon>Deinococcales</taxon>
        <taxon>Deinococcaceae</taxon>
        <taxon>Deinococcus</taxon>
    </lineage>
</organism>
<dbReference type="RefSeq" id="WP_014686993.1">
    <property type="nucleotide sequence ID" value="NC_017793.1"/>
</dbReference>
<dbReference type="GO" id="GO:0006355">
    <property type="term" value="P:regulation of DNA-templated transcription"/>
    <property type="evidence" value="ECO:0007669"/>
    <property type="project" value="InterPro"/>
</dbReference>
<feature type="compositionally biased region" description="Basic and acidic residues" evidence="1">
    <location>
        <begin position="29"/>
        <end position="38"/>
    </location>
</feature>
<dbReference type="Proteomes" id="UP000007575">
    <property type="component" value="Plasmid P6"/>
</dbReference>